<dbReference type="PANTHER" id="PTHR13191:SF0">
    <property type="entry name" value="RIBOSOMAL RNA-PROCESSING PROTEIN 7 HOMOLOG A-RELATED"/>
    <property type="match status" value="1"/>
</dbReference>
<evidence type="ECO:0000259" key="4">
    <source>
        <dbReference type="Pfam" id="PF17799"/>
    </source>
</evidence>
<feature type="domain" description="Rrp7 RRM-like N-terminal" evidence="4">
    <location>
        <begin position="18"/>
        <end position="121"/>
    </location>
</feature>
<dbReference type="SUPFAM" id="SSF54928">
    <property type="entry name" value="RNA-binding domain, RBD"/>
    <property type="match status" value="1"/>
</dbReference>
<dbReference type="InterPro" id="IPR035979">
    <property type="entry name" value="RBD_domain_sf"/>
</dbReference>
<dbReference type="Proteomes" id="UP000245699">
    <property type="component" value="Unassembled WGS sequence"/>
</dbReference>
<gene>
    <name evidence="5" type="ORF">BB559_000528</name>
</gene>
<accession>A0A2T9Z501</accession>
<comment type="caution">
    <text evidence="5">The sequence shown here is derived from an EMBL/GenBank/DDBJ whole genome shotgun (WGS) entry which is preliminary data.</text>
</comment>
<reference evidence="5 6" key="1">
    <citation type="journal article" date="2018" name="MBio">
        <title>Comparative Genomics Reveals the Core Gene Toolbox for the Fungus-Insect Symbiosis.</title>
        <authorList>
            <person name="Wang Y."/>
            <person name="Stata M."/>
            <person name="Wang W."/>
            <person name="Stajich J.E."/>
            <person name="White M.M."/>
            <person name="Moncalvo J.M."/>
        </authorList>
    </citation>
    <scope>NUCLEOTIDE SEQUENCE [LARGE SCALE GENOMIC DNA]</scope>
    <source>
        <strain evidence="5 6">AUS-77-4</strain>
    </source>
</reference>
<dbReference type="OrthoDB" id="5390at2759"/>
<sequence>MNSKKTSKPKNSQSNLMINDYKVVPIIVDQEDHSTIHYIYMKKHISKINEEHLPEARTLYIINLPVDTNLKALKSFFKGIGRVSNVYFSGLAGIDVFQIENQRLKSAKLREEIANSQKTDSNDSKKVSKANSKASKTENKEMDIDPVAFGNYLVSGSSAHVVFLEEAELNNVMDTDFKPKLWYGTRNSNEDPEEYKGLQKYLYEYRGLRPPVDMLKKELDDYMAKFEAKQYEKERLFKAQKNVPDEDGFITVTYSKNKADSNVMPVSANAKDSHIASKLAEKEKKTNFSNFYRWQQRENKKDQITTLRKKFEQDKKKIENLKSGRKFKPY</sequence>
<dbReference type="Gene3D" id="6.10.250.1770">
    <property type="match status" value="1"/>
</dbReference>
<feature type="region of interest" description="Disordered" evidence="2">
    <location>
        <begin position="113"/>
        <end position="139"/>
    </location>
</feature>
<dbReference type="InterPro" id="IPR024326">
    <property type="entry name" value="RRP7_C"/>
</dbReference>
<evidence type="ECO:0000313" key="6">
    <source>
        <dbReference type="Proteomes" id="UP000245699"/>
    </source>
</evidence>
<dbReference type="InterPro" id="IPR040447">
    <property type="entry name" value="RRM_Rrp7"/>
</dbReference>
<dbReference type="Pfam" id="PF17799">
    <property type="entry name" value="RRM_Rrp7"/>
    <property type="match status" value="1"/>
</dbReference>
<evidence type="ECO:0000259" key="3">
    <source>
        <dbReference type="Pfam" id="PF12923"/>
    </source>
</evidence>
<dbReference type="GO" id="GO:0032545">
    <property type="term" value="C:CURI complex"/>
    <property type="evidence" value="ECO:0007669"/>
    <property type="project" value="TreeGrafter"/>
</dbReference>
<dbReference type="STRING" id="61424.A0A2T9Z501"/>
<dbReference type="EMBL" id="MBFT01000026">
    <property type="protein sequence ID" value="PVU99631.1"/>
    <property type="molecule type" value="Genomic_DNA"/>
</dbReference>
<evidence type="ECO:0000256" key="2">
    <source>
        <dbReference type="SAM" id="MobiDB-lite"/>
    </source>
</evidence>
<keyword evidence="6" id="KW-1185">Reference proteome</keyword>
<dbReference type="AlphaFoldDB" id="A0A2T9Z501"/>
<feature type="domain" description="Ribosomal RNA-processing protein 7 C-terminal" evidence="3">
    <location>
        <begin position="209"/>
        <end position="330"/>
    </location>
</feature>
<dbReference type="InterPro" id="IPR040446">
    <property type="entry name" value="RRP7"/>
</dbReference>
<proteinExistence type="inferred from homology"/>
<comment type="similarity">
    <text evidence="1">Belongs to the RRP7 family.</text>
</comment>
<evidence type="ECO:0000256" key="1">
    <source>
        <dbReference type="ARBA" id="ARBA00006110"/>
    </source>
</evidence>
<dbReference type="Pfam" id="PF12923">
    <property type="entry name" value="RRP7"/>
    <property type="match status" value="1"/>
</dbReference>
<dbReference type="CDD" id="cd12951">
    <property type="entry name" value="RRP7_Rrp7A"/>
    <property type="match status" value="1"/>
</dbReference>
<evidence type="ECO:0008006" key="7">
    <source>
        <dbReference type="Google" id="ProtNLM"/>
    </source>
</evidence>
<organism evidence="5 6">
    <name type="scientific">Furculomyces boomerangus</name>
    <dbReference type="NCBI Taxonomy" id="61424"/>
    <lineage>
        <taxon>Eukaryota</taxon>
        <taxon>Fungi</taxon>
        <taxon>Fungi incertae sedis</taxon>
        <taxon>Zoopagomycota</taxon>
        <taxon>Kickxellomycotina</taxon>
        <taxon>Harpellomycetes</taxon>
        <taxon>Harpellales</taxon>
        <taxon>Harpellaceae</taxon>
        <taxon>Furculomyces</taxon>
    </lineage>
</organism>
<name>A0A2T9Z501_9FUNG</name>
<dbReference type="GO" id="GO:0000028">
    <property type="term" value="P:ribosomal small subunit assembly"/>
    <property type="evidence" value="ECO:0007669"/>
    <property type="project" value="TreeGrafter"/>
</dbReference>
<dbReference type="GO" id="GO:0003676">
    <property type="term" value="F:nucleic acid binding"/>
    <property type="evidence" value="ECO:0007669"/>
    <property type="project" value="InterPro"/>
</dbReference>
<protein>
    <recommendedName>
        <fullName evidence="7">Ribosomal RNA-processing protein 7 C-terminal domain-containing protein</fullName>
    </recommendedName>
</protein>
<evidence type="ECO:0000313" key="5">
    <source>
        <dbReference type="EMBL" id="PVU99631.1"/>
    </source>
</evidence>
<dbReference type="GO" id="GO:0034456">
    <property type="term" value="C:UTP-C complex"/>
    <property type="evidence" value="ECO:0007669"/>
    <property type="project" value="TreeGrafter"/>
</dbReference>
<dbReference type="GO" id="GO:0006364">
    <property type="term" value="P:rRNA processing"/>
    <property type="evidence" value="ECO:0007669"/>
    <property type="project" value="TreeGrafter"/>
</dbReference>
<dbReference type="PANTHER" id="PTHR13191">
    <property type="entry name" value="RIBOSOMAL RNA PROCESSING PROTEIN 7-RELATED"/>
    <property type="match status" value="1"/>
</dbReference>